<name>A0A9N9IUU2_9GLOM</name>
<sequence>MPYHKSSKHSAQKMVERTKAYQEKKKTELSDFIEELANTRQKTNLRKREELELKCDNHKNAVVMEWVKYSDLLEGKVFASVGWSSWW</sequence>
<comment type="caution">
    <text evidence="1">The sequence shown here is derived from an EMBL/GenBank/DDBJ whole genome shotgun (WGS) entry which is preliminary data.</text>
</comment>
<evidence type="ECO:0000313" key="1">
    <source>
        <dbReference type="EMBL" id="CAG8752508.1"/>
    </source>
</evidence>
<dbReference type="AlphaFoldDB" id="A0A9N9IUU2"/>
<evidence type="ECO:0000313" key="2">
    <source>
        <dbReference type="Proteomes" id="UP000789570"/>
    </source>
</evidence>
<accession>A0A9N9IUU2</accession>
<gene>
    <name evidence="1" type="ORF">FCALED_LOCUS16385</name>
</gene>
<keyword evidence="2" id="KW-1185">Reference proteome</keyword>
<feature type="non-terminal residue" evidence="1">
    <location>
        <position position="1"/>
    </location>
</feature>
<dbReference type="EMBL" id="CAJVPQ010018814">
    <property type="protein sequence ID" value="CAG8752508.1"/>
    <property type="molecule type" value="Genomic_DNA"/>
</dbReference>
<dbReference type="Proteomes" id="UP000789570">
    <property type="component" value="Unassembled WGS sequence"/>
</dbReference>
<organism evidence="1 2">
    <name type="scientific">Funneliformis caledonium</name>
    <dbReference type="NCBI Taxonomy" id="1117310"/>
    <lineage>
        <taxon>Eukaryota</taxon>
        <taxon>Fungi</taxon>
        <taxon>Fungi incertae sedis</taxon>
        <taxon>Mucoromycota</taxon>
        <taxon>Glomeromycotina</taxon>
        <taxon>Glomeromycetes</taxon>
        <taxon>Glomerales</taxon>
        <taxon>Glomeraceae</taxon>
        <taxon>Funneliformis</taxon>
    </lineage>
</organism>
<reference evidence="1" key="1">
    <citation type="submission" date="2021-06" db="EMBL/GenBank/DDBJ databases">
        <authorList>
            <person name="Kallberg Y."/>
            <person name="Tangrot J."/>
            <person name="Rosling A."/>
        </authorList>
    </citation>
    <scope>NUCLEOTIDE SEQUENCE</scope>
    <source>
        <strain evidence="1">UK204</strain>
    </source>
</reference>
<proteinExistence type="predicted"/>
<protein>
    <submittedName>
        <fullName evidence="1">9289_t:CDS:1</fullName>
    </submittedName>
</protein>